<proteinExistence type="predicted"/>
<feature type="region of interest" description="Disordered" evidence="1">
    <location>
        <begin position="210"/>
        <end position="281"/>
    </location>
</feature>
<dbReference type="EMBL" id="MCFE01000287">
    <property type="protein sequence ID" value="ORX92191.1"/>
    <property type="molecule type" value="Genomic_DNA"/>
</dbReference>
<organism evidence="2 3">
    <name type="scientific">Basidiobolus meristosporus CBS 931.73</name>
    <dbReference type="NCBI Taxonomy" id="1314790"/>
    <lineage>
        <taxon>Eukaryota</taxon>
        <taxon>Fungi</taxon>
        <taxon>Fungi incertae sedis</taxon>
        <taxon>Zoopagomycota</taxon>
        <taxon>Entomophthoromycotina</taxon>
        <taxon>Basidiobolomycetes</taxon>
        <taxon>Basidiobolales</taxon>
        <taxon>Basidiobolaceae</taxon>
        <taxon>Basidiobolus</taxon>
    </lineage>
</organism>
<feature type="region of interest" description="Disordered" evidence="1">
    <location>
        <begin position="124"/>
        <end position="167"/>
    </location>
</feature>
<feature type="compositionally biased region" description="Polar residues" evidence="1">
    <location>
        <begin position="269"/>
        <end position="281"/>
    </location>
</feature>
<keyword evidence="3" id="KW-1185">Reference proteome</keyword>
<dbReference type="InParanoid" id="A0A1Y1Y2E6"/>
<accession>A0A1Y1Y2E6</accession>
<evidence type="ECO:0000256" key="1">
    <source>
        <dbReference type="SAM" id="MobiDB-lite"/>
    </source>
</evidence>
<dbReference type="Proteomes" id="UP000193498">
    <property type="component" value="Unassembled WGS sequence"/>
</dbReference>
<feature type="compositionally biased region" description="Basic and acidic residues" evidence="1">
    <location>
        <begin position="499"/>
        <end position="511"/>
    </location>
</feature>
<comment type="caution">
    <text evidence="2">The sequence shown here is derived from an EMBL/GenBank/DDBJ whole genome shotgun (WGS) entry which is preliminary data.</text>
</comment>
<sequence>MFSNVQRPLYKKSLPEPPKKSKKSSTVLATSEKDEQYFASLFAAVESPAKSPIPSAIDVAEQVYFTPGTIHKANTSYSHVGYGGHSGNFNQELESNNSQLEQVNQNQTSKDASSQIDTGHSLQNTEALGSKPLPLPPSQTSTVEKNTVGTLPTGENSDNYTPHHVTNHPTTLEENIRLAHQWTSANSTSSSNITHTLSQREFNHSIPTEHYSHSQIPQVQESYSNESEETESLSSIENLSGHSPPTNRHSFMAPLPRKKLPASRPKSVSIPQSTTPTAPYSASWKSESALSLEKVKIASPDFSMFKPSKNPLKRISRAFNALPGSNSGGSAKAKECYNSLGKNSSERVDAYKRRLLELQSRRTDIHSWINITKHRGLRATTKPAEQKRNPLVAHTSVLANHERKPVPKTQPQPQTIVAEPEVQIPNQENYQAPVIDSSPESDDEQSLQQSVKLDYKLDIPIETSGCLFDWDHFDKELTRINRDHHGGSAEATSNTTAKESTRHTAIDENTRSRPHSYHPSIPTNDELSSLHKHSSSYPDKADLGEVKKELCTAPRKVFRRKCPSTYIKGDSDDETPLCIVASRKLDKPTTEDD</sequence>
<evidence type="ECO:0000313" key="2">
    <source>
        <dbReference type="EMBL" id="ORX92191.1"/>
    </source>
</evidence>
<feature type="region of interest" description="Disordered" evidence="1">
    <location>
        <begin position="98"/>
        <end position="117"/>
    </location>
</feature>
<feature type="compositionally biased region" description="Polar residues" evidence="1">
    <location>
        <begin position="138"/>
        <end position="160"/>
    </location>
</feature>
<feature type="region of interest" description="Disordered" evidence="1">
    <location>
        <begin position="484"/>
        <end position="541"/>
    </location>
</feature>
<feature type="region of interest" description="Disordered" evidence="1">
    <location>
        <begin position="1"/>
        <end position="29"/>
    </location>
</feature>
<protein>
    <submittedName>
        <fullName evidence="2">Uncharacterized protein</fullName>
    </submittedName>
</protein>
<name>A0A1Y1Y2E6_9FUNG</name>
<gene>
    <name evidence="2" type="ORF">K493DRAFT_44942</name>
</gene>
<dbReference type="AlphaFoldDB" id="A0A1Y1Y2E6"/>
<reference evidence="2 3" key="1">
    <citation type="submission" date="2016-07" db="EMBL/GenBank/DDBJ databases">
        <title>Pervasive Adenine N6-methylation of Active Genes in Fungi.</title>
        <authorList>
            <consortium name="DOE Joint Genome Institute"/>
            <person name="Mondo S.J."/>
            <person name="Dannebaum R.O."/>
            <person name="Kuo R.C."/>
            <person name="Labutti K."/>
            <person name="Haridas S."/>
            <person name="Kuo A."/>
            <person name="Salamov A."/>
            <person name="Ahrendt S.R."/>
            <person name="Lipzen A."/>
            <person name="Sullivan W."/>
            <person name="Andreopoulos W.B."/>
            <person name="Clum A."/>
            <person name="Lindquist E."/>
            <person name="Daum C."/>
            <person name="Ramamoorthy G.K."/>
            <person name="Gryganskyi A."/>
            <person name="Culley D."/>
            <person name="Magnuson J.K."/>
            <person name="James T.Y."/>
            <person name="O'Malley M.A."/>
            <person name="Stajich J.E."/>
            <person name="Spatafora J.W."/>
            <person name="Visel A."/>
            <person name="Grigoriev I.V."/>
        </authorList>
    </citation>
    <scope>NUCLEOTIDE SEQUENCE [LARGE SCALE GENOMIC DNA]</scope>
    <source>
        <strain evidence="2 3">CBS 931.73</strain>
    </source>
</reference>
<evidence type="ECO:0000313" key="3">
    <source>
        <dbReference type="Proteomes" id="UP000193498"/>
    </source>
</evidence>